<evidence type="ECO:0000259" key="5">
    <source>
        <dbReference type="Pfam" id="PF16755"/>
    </source>
</evidence>
<dbReference type="Gene3D" id="2.130.10.10">
    <property type="entry name" value="YVTN repeat-like/Quinoprotein amine dehydrogenase"/>
    <property type="match status" value="1"/>
</dbReference>
<evidence type="ECO:0000256" key="1">
    <source>
        <dbReference type="ARBA" id="ARBA00004123"/>
    </source>
</evidence>
<proteinExistence type="predicted"/>
<gene>
    <name evidence="6" type="ORF">LANO_0H07360G</name>
</gene>
<feature type="compositionally biased region" description="Basic and acidic residues" evidence="4">
    <location>
        <begin position="452"/>
        <end position="469"/>
    </location>
</feature>
<evidence type="ECO:0000256" key="3">
    <source>
        <dbReference type="ARBA" id="ARBA00023242"/>
    </source>
</evidence>
<feature type="compositionally biased region" description="Polar residues" evidence="4">
    <location>
        <begin position="1124"/>
        <end position="1146"/>
    </location>
</feature>
<keyword evidence="2" id="KW-0813">Transport</keyword>
<feature type="compositionally biased region" description="Acidic residues" evidence="4">
    <location>
        <begin position="1086"/>
        <end position="1096"/>
    </location>
</feature>
<feature type="compositionally biased region" description="Polar residues" evidence="4">
    <location>
        <begin position="1076"/>
        <end position="1085"/>
    </location>
</feature>
<protein>
    <submittedName>
        <fullName evidence="6">LANO_0H07360g1_1</fullName>
    </submittedName>
</protein>
<feature type="compositionally biased region" description="Polar residues" evidence="4">
    <location>
        <begin position="956"/>
        <end position="976"/>
    </location>
</feature>
<feature type="compositionally biased region" description="Basic and acidic residues" evidence="4">
    <location>
        <begin position="943"/>
        <end position="955"/>
    </location>
</feature>
<feature type="region of interest" description="Disordered" evidence="4">
    <location>
        <begin position="413"/>
        <end position="617"/>
    </location>
</feature>
<dbReference type="InterPro" id="IPR039462">
    <property type="entry name" value="Nup159/Nup146_N"/>
</dbReference>
<reference evidence="7" key="1">
    <citation type="submission" date="2016-03" db="EMBL/GenBank/DDBJ databases">
        <authorList>
            <person name="Devillers Hugo."/>
        </authorList>
    </citation>
    <scope>NUCLEOTIDE SEQUENCE [LARGE SCALE GENOMIC DNA]</scope>
</reference>
<feature type="compositionally biased region" description="Polar residues" evidence="4">
    <location>
        <begin position="879"/>
        <end position="888"/>
    </location>
</feature>
<organism evidence="6 7">
    <name type="scientific">Lachancea nothofagi CBS 11611</name>
    <dbReference type="NCBI Taxonomy" id="1266666"/>
    <lineage>
        <taxon>Eukaryota</taxon>
        <taxon>Fungi</taxon>
        <taxon>Dikarya</taxon>
        <taxon>Ascomycota</taxon>
        <taxon>Saccharomycotina</taxon>
        <taxon>Saccharomycetes</taxon>
        <taxon>Saccharomycetales</taxon>
        <taxon>Saccharomycetaceae</taxon>
        <taxon>Lachancea</taxon>
    </lineage>
</organism>
<feature type="region of interest" description="Disordered" evidence="4">
    <location>
        <begin position="647"/>
        <end position="902"/>
    </location>
</feature>
<keyword evidence="7" id="KW-1185">Reference proteome</keyword>
<dbReference type="Pfam" id="PF16755">
    <property type="entry name" value="Beta-prop_NUP159_NUP214"/>
    <property type="match status" value="1"/>
</dbReference>
<accession>A0A1G4KLH7</accession>
<evidence type="ECO:0000313" key="7">
    <source>
        <dbReference type="Proteomes" id="UP000189911"/>
    </source>
</evidence>
<feature type="region of interest" description="Disordered" evidence="4">
    <location>
        <begin position="937"/>
        <end position="1149"/>
    </location>
</feature>
<feature type="compositionally biased region" description="Basic and acidic residues" evidence="4">
    <location>
        <begin position="1030"/>
        <end position="1057"/>
    </location>
</feature>
<feature type="compositionally biased region" description="Polar residues" evidence="4">
    <location>
        <begin position="1102"/>
        <end position="1114"/>
    </location>
</feature>
<evidence type="ECO:0000256" key="2">
    <source>
        <dbReference type="ARBA" id="ARBA00022448"/>
    </source>
</evidence>
<feature type="compositionally biased region" description="Polar residues" evidence="4">
    <location>
        <begin position="476"/>
        <end position="544"/>
    </location>
</feature>
<evidence type="ECO:0000256" key="4">
    <source>
        <dbReference type="SAM" id="MobiDB-lite"/>
    </source>
</evidence>
<feature type="domain" description="Nucleoporin Nup159/Nup146 N-terminal" evidence="5">
    <location>
        <begin position="35"/>
        <end position="386"/>
    </location>
</feature>
<dbReference type="EMBL" id="LT598447">
    <property type="protein sequence ID" value="SCV05432.1"/>
    <property type="molecule type" value="Genomic_DNA"/>
</dbReference>
<comment type="subcellular location">
    <subcellularLocation>
        <location evidence="1">Nucleus</location>
    </subcellularLocation>
</comment>
<feature type="compositionally biased region" description="Low complexity" evidence="4">
    <location>
        <begin position="427"/>
        <end position="448"/>
    </location>
</feature>
<keyword evidence="3" id="KW-0539">Nucleus</keyword>
<feature type="compositionally biased region" description="Low complexity" evidence="4">
    <location>
        <begin position="558"/>
        <end position="574"/>
    </location>
</feature>
<sequence length="1443" mass="157878">MSILGEELPTTTSEDFGFKPLGEVSILPSFNEKLPFSKLHNFAISNKKNVYVAAGKDAVIVGSLQSLRDQVLQGDTTAPALEFITNNSLQNVVYVGFHGNSDETIVCITKDFHFHVYNISRNEWSLLDIKITDSDTTNVIAAHRLRAEEDLFLIQFGNKTLYSIETSGTAQLLCNDVVAFDVTFESWVVLHSTGTVELHTSEGKEVTKTFTLPQEISEEISDDFQPLSVSSLSDSRFLLVFGNTVEETDQDVMYDQKMYVVQETESNGINFQESFDIAPAFGSVLRNPSYYKLVLSDLVPSTPHIYIITSSNSSEITLLNDETVIQPNQDSDRAVLPINQTTDNDTNPIGLAVDLTSKDQIPEPCQGVDFAVGLPLIYVLNNEGNLSIFALFNSTGIKTKEFSVQRSLDKIQNTAQAHRESVAVTGSSPDSSNESNSSKESNSISLTSTETATKETDSNPSSDQERSSEEGLVASLPNSASTDQNSIGENSFGQNSFGQNSFGQNPFGQNSFGQNSFGQNSFGQNSFGQKSFGQNSFGQNSFGQISPFGAASTTLGKSNNDSSPFSFNSAANESQPSGANKPTFGLVLNEKNDKPTFGESPFAPKDKTNSSTALFTQENTSSAFGKPAFGQSTFGVPDFGKDKFGAFGAKGNLKNDTDKVKSLSGEPQVSKPLFGSTQFGSAGFEGIGTRAPPFQIDSSSKGGFAPFAKGSSPFASLSNGPSPFSNESHSSGGTASPFANLNNKLEEHKQISSPFSQLQNAEQLSSSSNGNDGFNEGNAGKSMEQSNAGSEEDSSDDGSSTAESSDTESEASNDENSSLLVSGSEGINKLESPGSDEPNDSNLKNSLPANTNETPGESDSNSAENLDFNSLAERIKRAANNSSENFPSSLMKESKPNEASLPKVADSAFSKFSNNLSTETTPTFSFADIRKQLPKANETFAADEDKSGNEHKDDITNQSSATKIKTSLKASETRNQSSEEEPIINKYAEAEETSADNSDGQDVQSDREDMSLNRTDETPEENEEESSLAAKDKGVLTTDTERIDEKRSVQEGAKEGTESVDSDESPINVPDGGFSTKKSGTSTENESFDELDDLKEELDQIKSGTEKVSNSQIDNVAPEPKLHSASTSTQTSPVKTSSNETQTASTMKDAAVETEPIEMEEIEVQTFERDEAYQAQEYKPEALKMFYTGAKASPKCSKHSNETLNRIEDTFNVVTAEIGVLESNLQNIKLFLNDQIRRPFERTDQTLYQTYTWRLEEAEVLNSIVDDSFTAYQPIFKSVSLLWSETERLSSEDLMNIEESRFSTRKYYDQLESLKDENKRFNRGLTLQQTQMQHKLRSKLSSAQDRIQTIEATLRLLKIHMSKEDINKAPLITNIMEDSKQRGDLLEAIKLLRKEVSELRIKDRDIVKYSDFDCTIQTAPISELKLKLDTKKEMGRLFMSRTW</sequence>
<dbReference type="GO" id="GO:0005634">
    <property type="term" value="C:nucleus"/>
    <property type="evidence" value="ECO:0007669"/>
    <property type="project" value="UniProtKB-SubCell"/>
</dbReference>
<dbReference type="SUPFAM" id="SSF117289">
    <property type="entry name" value="Nucleoporin domain"/>
    <property type="match status" value="1"/>
</dbReference>
<dbReference type="InterPro" id="IPR015943">
    <property type="entry name" value="WD40/YVTN_repeat-like_dom_sf"/>
</dbReference>
<name>A0A1G4KLH7_9SACH</name>
<feature type="compositionally biased region" description="Basic and acidic residues" evidence="4">
    <location>
        <begin position="1004"/>
        <end position="1017"/>
    </location>
</feature>
<feature type="compositionally biased region" description="Polar residues" evidence="4">
    <location>
        <begin position="840"/>
        <end position="868"/>
    </location>
</feature>
<feature type="compositionally biased region" description="Polar residues" evidence="4">
    <location>
        <begin position="751"/>
        <end position="772"/>
    </location>
</feature>
<dbReference type="Proteomes" id="UP000189911">
    <property type="component" value="Chromosome H"/>
</dbReference>
<feature type="compositionally biased region" description="Polar residues" evidence="4">
    <location>
        <begin position="713"/>
        <end position="743"/>
    </location>
</feature>
<dbReference type="OrthoDB" id="248320at2759"/>
<evidence type="ECO:0000313" key="6">
    <source>
        <dbReference type="EMBL" id="SCV05432.1"/>
    </source>
</evidence>